<keyword evidence="2 4" id="KW-0238">DNA-binding</keyword>
<proteinExistence type="predicted"/>
<evidence type="ECO:0000256" key="2">
    <source>
        <dbReference type="ARBA" id="ARBA00023125"/>
    </source>
</evidence>
<dbReference type="SUPFAM" id="SSF47095">
    <property type="entry name" value="HMG-box"/>
    <property type="match status" value="3"/>
</dbReference>
<feature type="compositionally biased region" description="Basic and acidic residues" evidence="6">
    <location>
        <begin position="646"/>
        <end position="656"/>
    </location>
</feature>
<dbReference type="PANTHER" id="PTHR46318:SF3">
    <property type="entry name" value="UPSTREAM BINDING TRANSCRIPTION FACTOR"/>
    <property type="match status" value="1"/>
</dbReference>
<evidence type="ECO:0000256" key="3">
    <source>
        <dbReference type="ARBA" id="ARBA00023242"/>
    </source>
</evidence>
<dbReference type="PANTHER" id="PTHR46318">
    <property type="entry name" value="UPSTREAM BINDING TRANSCRIPTION FACTOR"/>
    <property type="match status" value="1"/>
</dbReference>
<feature type="compositionally biased region" description="Basic and acidic residues" evidence="6">
    <location>
        <begin position="49"/>
        <end position="96"/>
    </location>
</feature>
<feature type="compositionally biased region" description="Basic and acidic residues" evidence="6">
    <location>
        <begin position="28"/>
        <end position="37"/>
    </location>
</feature>
<dbReference type="InterPro" id="IPR051762">
    <property type="entry name" value="UBF1"/>
</dbReference>
<evidence type="ECO:0000256" key="6">
    <source>
        <dbReference type="SAM" id="MobiDB-lite"/>
    </source>
</evidence>
<feature type="compositionally biased region" description="Acidic residues" evidence="6">
    <location>
        <begin position="672"/>
        <end position="704"/>
    </location>
</feature>
<dbReference type="GO" id="GO:0005634">
    <property type="term" value="C:nucleus"/>
    <property type="evidence" value="ECO:0007669"/>
    <property type="project" value="UniProtKB-SubCell"/>
</dbReference>
<protein>
    <recommendedName>
        <fullName evidence="7">HMG box domain-containing protein</fullName>
    </recommendedName>
</protein>
<evidence type="ECO:0000256" key="4">
    <source>
        <dbReference type="PROSITE-ProRule" id="PRU00267"/>
    </source>
</evidence>
<feature type="coiled-coil region" evidence="5">
    <location>
        <begin position="222"/>
        <end position="249"/>
    </location>
</feature>
<dbReference type="Gene3D" id="1.10.30.10">
    <property type="entry name" value="High mobility group box domain"/>
    <property type="match status" value="2"/>
</dbReference>
<comment type="subcellular location">
    <subcellularLocation>
        <location evidence="1">Nucleus</location>
    </subcellularLocation>
</comment>
<feature type="compositionally biased region" description="Basic and acidic residues" evidence="6">
    <location>
        <begin position="574"/>
        <end position="585"/>
    </location>
</feature>
<feature type="region of interest" description="Disordered" evidence="6">
    <location>
        <begin position="569"/>
        <end position="704"/>
    </location>
</feature>
<evidence type="ECO:0000259" key="7">
    <source>
        <dbReference type="PROSITE" id="PS50118"/>
    </source>
</evidence>
<feature type="compositionally biased region" description="Polar residues" evidence="6">
    <location>
        <begin position="1"/>
        <end position="10"/>
    </location>
</feature>
<dbReference type="EMBL" id="JAXCGZ010021682">
    <property type="protein sequence ID" value="KAK7045912.1"/>
    <property type="molecule type" value="Genomic_DNA"/>
</dbReference>
<evidence type="ECO:0000313" key="9">
    <source>
        <dbReference type="Proteomes" id="UP001381693"/>
    </source>
</evidence>
<keyword evidence="9" id="KW-1185">Reference proteome</keyword>
<feature type="DNA-binding region" description="HMG box" evidence="4">
    <location>
        <begin position="454"/>
        <end position="520"/>
    </location>
</feature>
<reference evidence="8 9" key="1">
    <citation type="submission" date="2023-11" db="EMBL/GenBank/DDBJ databases">
        <title>Halocaridina rubra genome assembly.</title>
        <authorList>
            <person name="Smith C."/>
        </authorList>
    </citation>
    <scope>NUCLEOTIDE SEQUENCE [LARGE SCALE GENOMIC DNA]</scope>
    <source>
        <strain evidence="8">EP-1</strain>
        <tissue evidence="8">Whole</tissue>
    </source>
</reference>
<dbReference type="InterPro" id="IPR009071">
    <property type="entry name" value="HMG_box_dom"/>
</dbReference>
<sequence>MHESNISESSPQRKKKKHLRDSNASCKSPERSKKFIDEDVISYSPKKRKDTEDNKLESRRKKSRDDPLLDVKQDFEYSDKDPKTTEGRSETVKDKKNKKSEVYEYPWSREEVLCLIGNVRQALQPGESAYYMKSLTSLDWDSIACEDRSADDCKQKLMTILKKLNKYKSLTTLMTEAESLLHMPDSVMPARDRFVREFLKHRRNKDNSLGKDALAEANAEWAALSLGEREKYEAEYREENEEQRKLQDLPPSLPRIPIAIYIDLETEKMKNKSIVVRKKLSKMFNELDLEDKIPFIHKSITEYAHYIDAVKAYKKSHRDWENSKQLRIPHTLFQEYLDYLGMPKYKANSFAVFAEDMKKEGKFQKVFGRDRLKYLTELYKNLPVDKKNKLYERGRNSRLQYGENFNSWLEKQVEAVAVVAEAYYKQKIICGNPIGAFSNVIEMSLGKPKFKEEPEKPLSAFHIFSKKFDRKSRDKYNSKEERRRDCLAAWKNLPEEAKMTFIIRAKHNMETFKENLLDYVRNLGEGTGVYLGCRRAEYFKYFKKDIFEAEYPNDQYPVFQSPKLKSKLISTNKEQPKNEKSTRESDTDENSGEDAEDEVRKETVPGKSSYSDSKPRASVKNNNEDESSSVEEGSLPAWNTPQHLSHKVEIKDKESTNEEEEEEEEKKVQSDNDGEDEDSDDEDEDSDDEDEDSDDEDENSDDDE</sequence>
<evidence type="ECO:0000313" key="8">
    <source>
        <dbReference type="EMBL" id="KAK7045912.1"/>
    </source>
</evidence>
<keyword evidence="3 4" id="KW-0539">Nucleus</keyword>
<feature type="domain" description="HMG box" evidence="7">
    <location>
        <begin position="454"/>
        <end position="520"/>
    </location>
</feature>
<dbReference type="AlphaFoldDB" id="A0AAN8ZUD9"/>
<evidence type="ECO:0000256" key="1">
    <source>
        <dbReference type="ARBA" id="ARBA00004123"/>
    </source>
</evidence>
<feature type="region of interest" description="Disordered" evidence="6">
    <location>
        <begin position="1"/>
        <end position="96"/>
    </location>
</feature>
<dbReference type="GO" id="GO:0003677">
    <property type="term" value="F:DNA binding"/>
    <property type="evidence" value="ECO:0007669"/>
    <property type="project" value="UniProtKB-UniRule"/>
</dbReference>
<feature type="compositionally biased region" description="Acidic residues" evidence="6">
    <location>
        <begin position="586"/>
        <end position="597"/>
    </location>
</feature>
<dbReference type="SMART" id="SM00398">
    <property type="entry name" value="HMG"/>
    <property type="match status" value="3"/>
</dbReference>
<gene>
    <name evidence="8" type="ORF">SK128_028550</name>
</gene>
<evidence type="ECO:0000256" key="5">
    <source>
        <dbReference type="SAM" id="Coils"/>
    </source>
</evidence>
<organism evidence="8 9">
    <name type="scientific">Halocaridina rubra</name>
    <name type="common">Hawaiian red shrimp</name>
    <dbReference type="NCBI Taxonomy" id="373956"/>
    <lineage>
        <taxon>Eukaryota</taxon>
        <taxon>Metazoa</taxon>
        <taxon>Ecdysozoa</taxon>
        <taxon>Arthropoda</taxon>
        <taxon>Crustacea</taxon>
        <taxon>Multicrustacea</taxon>
        <taxon>Malacostraca</taxon>
        <taxon>Eumalacostraca</taxon>
        <taxon>Eucarida</taxon>
        <taxon>Decapoda</taxon>
        <taxon>Pleocyemata</taxon>
        <taxon>Caridea</taxon>
        <taxon>Atyoidea</taxon>
        <taxon>Atyidae</taxon>
        <taxon>Halocaridina</taxon>
    </lineage>
</organism>
<dbReference type="InterPro" id="IPR036910">
    <property type="entry name" value="HMG_box_dom_sf"/>
</dbReference>
<accession>A0AAN8ZUD9</accession>
<keyword evidence="5" id="KW-0175">Coiled coil</keyword>
<name>A0AAN8ZUD9_HALRR</name>
<dbReference type="PROSITE" id="PS50118">
    <property type="entry name" value="HMG_BOX_2"/>
    <property type="match status" value="1"/>
</dbReference>
<dbReference type="Proteomes" id="UP001381693">
    <property type="component" value="Unassembled WGS sequence"/>
</dbReference>
<comment type="caution">
    <text evidence="8">The sequence shown here is derived from an EMBL/GenBank/DDBJ whole genome shotgun (WGS) entry which is preliminary data.</text>
</comment>